<keyword evidence="3" id="KW-0479">Metal-binding</keyword>
<keyword evidence="4" id="KW-0560">Oxidoreductase</keyword>
<dbReference type="InterPro" id="IPR002397">
    <property type="entry name" value="Cyt_P450_B"/>
</dbReference>
<comment type="similarity">
    <text evidence="1">Belongs to the cytochrome P450 family.</text>
</comment>
<dbReference type="PANTHER" id="PTHR46696">
    <property type="entry name" value="P450, PUTATIVE (EUROFUNG)-RELATED"/>
    <property type="match status" value="1"/>
</dbReference>
<dbReference type="GO" id="GO:0005506">
    <property type="term" value="F:iron ion binding"/>
    <property type="evidence" value="ECO:0007669"/>
    <property type="project" value="InterPro"/>
</dbReference>
<evidence type="ECO:0000256" key="2">
    <source>
        <dbReference type="ARBA" id="ARBA00022617"/>
    </source>
</evidence>
<dbReference type="SUPFAM" id="SSF48264">
    <property type="entry name" value="Cytochrome P450"/>
    <property type="match status" value="1"/>
</dbReference>
<dbReference type="EMBL" id="CAEZXM010000096">
    <property type="protein sequence ID" value="CAB4688904.1"/>
    <property type="molecule type" value="Genomic_DNA"/>
</dbReference>
<evidence type="ECO:0000256" key="6">
    <source>
        <dbReference type="ARBA" id="ARBA00023033"/>
    </source>
</evidence>
<evidence type="ECO:0000256" key="1">
    <source>
        <dbReference type="ARBA" id="ARBA00010617"/>
    </source>
</evidence>
<evidence type="ECO:0000256" key="3">
    <source>
        <dbReference type="ARBA" id="ARBA00022723"/>
    </source>
</evidence>
<dbReference type="InterPro" id="IPR001128">
    <property type="entry name" value="Cyt_P450"/>
</dbReference>
<dbReference type="GO" id="GO:0006707">
    <property type="term" value="P:cholesterol catabolic process"/>
    <property type="evidence" value="ECO:0007669"/>
    <property type="project" value="TreeGrafter"/>
</dbReference>
<reference evidence="7" key="1">
    <citation type="submission" date="2020-05" db="EMBL/GenBank/DDBJ databases">
        <authorList>
            <person name="Chiriac C."/>
            <person name="Salcher M."/>
            <person name="Ghai R."/>
            <person name="Kavagutti S V."/>
        </authorList>
    </citation>
    <scope>NUCLEOTIDE SEQUENCE</scope>
</reference>
<protein>
    <submittedName>
        <fullName evidence="7">Unannotated protein</fullName>
    </submittedName>
</protein>
<evidence type="ECO:0000313" key="7">
    <source>
        <dbReference type="EMBL" id="CAB4688904.1"/>
    </source>
</evidence>
<gene>
    <name evidence="7" type="ORF">UFOPK2366_00637</name>
</gene>
<dbReference type="Gene3D" id="1.10.630.10">
    <property type="entry name" value="Cytochrome P450"/>
    <property type="match status" value="1"/>
</dbReference>
<dbReference type="FunFam" id="1.10.630.10:FF:000018">
    <property type="entry name" value="Cytochrome P450 monooxygenase"/>
    <property type="match status" value="1"/>
</dbReference>
<name>A0A6J6NWJ3_9ZZZZ</name>
<proteinExistence type="inferred from homology"/>
<accession>A0A6J6NWJ3</accession>
<keyword evidence="2" id="KW-0349">Heme</keyword>
<evidence type="ECO:0000256" key="4">
    <source>
        <dbReference type="ARBA" id="ARBA00023002"/>
    </source>
</evidence>
<dbReference type="GO" id="GO:0036199">
    <property type="term" value="F:cholest-4-en-3-one 26-monooxygenase activity"/>
    <property type="evidence" value="ECO:0007669"/>
    <property type="project" value="TreeGrafter"/>
</dbReference>
<dbReference type="GO" id="GO:0020037">
    <property type="term" value="F:heme binding"/>
    <property type="evidence" value="ECO:0007669"/>
    <property type="project" value="InterPro"/>
</dbReference>
<dbReference type="GO" id="GO:0008395">
    <property type="term" value="F:steroid hydroxylase activity"/>
    <property type="evidence" value="ECO:0007669"/>
    <property type="project" value="TreeGrafter"/>
</dbReference>
<dbReference type="Pfam" id="PF00067">
    <property type="entry name" value="p450"/>
    <property type="match status" value="2"/>
</dbReference>
<dbReference type="PRINTS" id="PR00359">
    <property type="entry name" value="BP450"/>
</dbReference>
<evidence type="ECO:0000256" key="5">
    <source>
        <dbReference type="ARBA" id="ARBA00023004"/>
    </source>
</evidence>
<keyword evidence="6" id="KW-0503">Monooxygenase</keyword>
<organism evidence="7">
    <name type="scientific">freshwater metagenome</name>
    <dbReference type="NCBI Taxonomy" id="449393"/>
    <lineage>
        <taxon>unclassified sequences</taxon>
        <taxon>metagenomes</taxon>
        <taxon>ecological metagenomes</taxon>
    </lineage>
</organism>
<dbReference type="PANTHER" id="PTHR46696:SF4">
    <property type="entry name" value="BIOTIN BIOSYNTHESIS CYTOCHROME P450"/>
    <property type="match status" value="1"/>
</dbReference>
<dbReference type="InterPro" id="IPR036396">
    <property type="entry name" value="Cyt_P450_sf"/>
</dbReference>
<dbReference type="AlphaFoldDB" id="A0A6J6NWJ3"/>
<keyword evidence="5" id="KW-0408">Iron</keyword>
<sequence length="405" mass="44809">MSVSVFDLDLPTLDLLDVPFDQAQSVMRDMATEHWIVRNPFGFTVLRYDDVAAVLRDKRWHNAAGVLPQLMGITDPEFLARDRVSILSAEGEMHTRLRRLVAPAFSPRAADRLRPFMREVINSLVDPVAAIGRADIVSDICEPYPIPIICELLGAPKSDWQLFSRLAEDVLRIFNGNVLEELPIIMKAQDELDAYTRELIAERRSKPADDLITALIAAEEAGDKLDTEELVMMVSAVIVGGTDTTRNQLGCSVALFAEHPDQWAMLVDRPELASRAVDETMRYFGAVRGTGRFASEEIEYRGIVFPAGTMLMPSLAVANRDDNVFADSGTFDITREPASQPHLTLGSGIHYCLGASLAKAELQEALPILAKRMPNLRIDGDITWKPSNVGIFGPQHLPVTFTPTN</sequence>